<dbReference type="AlphaFoldDB" id="A0A815SS34"/>
<dbReference type="EMBL" id="CAJNOU010006056">
    <property type="protein sequence ID" value="CAF1495601.1"/>
    <property type="molecule type" value="Genomic_DNA"/>
</dbReference>
<reference evidence="1" key="1">
    <citation type="submission" date="2021-02" db="EMBL/GenBank/DDBJ databases">
        <authorList>
            <person name="Nowell W R."/>
        </authorList>
    </citation>
    <scope>NUCLEOTIDE SEQUENCE</scope>
</reference>
<comment type="caution">
    <text evidence="1">The sequence shown here is derived from an EMBL/GenBank/DDBJ whole genome shotgun (WGS) entry which is preliminary data.</text>
</comment>
<evidence type="ECO:0000313" key="1">
    <source>
        <dbReference type="EMBL" id="CAF1495601.1"/>
    </source>
</evidence>
<sequence>MTIKESSPSMMLLDKSIDQSTTHLITDSLNENSPLVCPLTLKVIQATARKQQLVIYQSKENRISAVEQHKKDLTDLARVDPEFYKF</sequence>
<dbReference type="Proteomes" id="UP000663889">
    <property type="component" value="Unassembled WGS sequence"/>
</dbReference>
<gene>
    <name evidence="1" type="ORF">SEV965_LOCUS35804</name>
</gene>
<accession>A0A815SS34</accession>
<name>A0A815SS34_9BILA</name>
<organism evidence="1 2">
    <name type="scientific">Rotaria sordida</name>
    <dbReference type="NCBI Taxonomy" id="392033"/>
    <lineage>
        <taxon>Eukaryota</taxon>
        <taxon>Metazoa</taxon>
        <taxon>Spiralia</taxon>
        <taxon>Gnathifera</taxon>
        <taxon>Rotifera</taxon>
        <taxon>Eurotatoria</taxon>
        <taxon>Bdelloidea</taxon>
        <taxon>Philodinida</taxon>
        <taxon>Philodinidae</taxon>
        <taxon>Rotaria</taxon>
    </lineage>
</organism>
<protein>
    <submittedName>
        <fullName evidence="1">Uncharacterized protein</fullName>
    </submittedName>
</protein>
<evidence type="ECO:0000313" key="2">
    <source>
        <dbReference type="Proteomes" id="UP000663889"/>
    </source>
</evidence>
<proteinExistence type="predicted"/>